<dbReference type="PANTHER" id="PTHR40763">
    <property type="entry name" value="MEMBRANE PROTEIN-RELATED"/>
    <property type="match status" value="1"/>
</dbReference>
<dbReference type="Proteomes" id="UP000658613">
    <property type="component" value="Unassembled WGS sequence"/>
</dbReference>
<dbReference type="RefSeq" id="WP_196825278.1">
    <property type="nucleotide sequence ID" value="NZ_CP046980.1"/>
</dbReference>
<sequence>MSTESDVPAVPEPNNLPRKRASQAQRTDATDFLAAAYADGQLNTTEFDERTSAAWNAVFADELEGLTRDLVPVDKHEPATRSKRLPDYVTGEPGGVATSIAVMGGVERSGDWLVNSSHTSFAFMGGTEVNLLKARLSSRNTTIRALAFMGGVEIIVPEDVHVKCDGTAFMGGFGVTDHRSVTIAQADLPADAPTITITGFALMGGVEVIRANRDAVL</sequence>
<dbReference type="EMBL" id="JADOUE010000001">
    <property type="protein sequence ID" value="MBG6122974.1"/>
    <property type="molecule type" value="Genomic_DNA"/>
</dbReference>
<evidence type="ECO:0000313" key="4">
    <source>
        <dbReference type="EMBL" id="MBG6122974.1"/>
    </source>
</evidence>
<dbReference type="InterPro" id="IPR012551">
    <property type="entry name" value="DUF1707_SHOCT-like"/>
</dbReference>
<dbReference type="InterPro" id="IPR024425">
    <property type="entry name" value="LiaF-like_C"/>
</dbReference>
<name>A0A931E1G0_9CORY</name>
<feature type="region of interest" description="Disordered" evidence="1">
    <location>
        <begin position="1"/>
        <end position="25"/>
    </location>
</feature>
<evidence type="ECO:0000256" key="1">
    <source>
        <dbReference type="SAM" id="MobiDB-lite"/>
    </source>
</evidence>
<feature type="domain" description="DUF1707" evidence="2">
    <location>
        <begin position="20"/>
        <end position="70"/>
    </location>
</feature>
<accession>A0A931E1G0</accession>
<gene>
    <name evidence="4" type="ORF">IW254_001943</name>
</gene>
<comment type="caution">
    <text evidence="4">The sequence shown here is derived from an EMBL/GenBank/DDBJ whole genome shotgun (WGS) entry which is preliminary data.</text>
</comment>
<evidence type="ECO:0008006" key="6">
    <source>
        <dbReference type="Google" id="ProtNLM"/>
    </source>
</evidence>
<dbReference type="Pfam" id="PF08044">
    <property type="entry name" value="DUF1707"/>
    <property type="match status" value="1"/>
</dbReference>
<protein>
    <recommendedName>
        <fullName evidence="6">Cell wall-active antibiotics response LiaF-like C-terminal domain-containing protein</fullName>
    </recommendedName>
</protein>
<reference evidence="4" key="1">
    <citation type="submission" date="2020-11" db="EMBL/GenBank/DDBJ databases">
        <title>Sequencing the genomes of 1000 actinobacteria strains.</title>
        <authorList>
            <person name="Klenk H.-P."/>
        </authorList>
    </citation>
    <scope>NUCLEOTIDE SEQUENCE</scope>
    <source>
        <strain evidence="4">DSM 45632</strain>
    </source>
</reference>
<organism evidence="4 5">
    <name type="scientific">Corynebacterium aquatimens</name>
    <dbReference type="NCBI Taxonomy" id="1190508"/>
    <lineage>
        <taxon>Bacteria</taxon>
        <taxon>Bacillati</taxon>
        <taxon>Actinomycetota</taxon>
        <taxon>Actinomycetes</taxon>
        <taxon>Mycobacteriales</taxon>
        <taxon>Corynebacteriaceae</taxon>
        <taxon>Corynebacterium</taxon>
    </lineage>
</organism>
<keyword evidence="5" id="KW-1185">Reference proteome</keyword>
<evidence type="ECO:0000313" key="5">
    <source>
        <dbReference type="Proteomes" id="UP000658613"/>
    </source>
</evidence>
<evidence type="ECO:0000259" key="2">
    <source>
        <dbReference type="Pfam" id="PF08044"/>
    </source>
</evidence>
<dbReference type="AlphaFoldDB" id="A0A931E1G0"/>
<evidence type="ECO:0000259" key="3">
    <source>
        <dbReference type="Pfam" id="PF09922"/>
    </source>
</evidence>
<dbReference type="Pfam" id="PF09922">
    <property type="entry name" value="LiaF-like_C"/>
    <property type="match status" value="1"/>
</dbReference>
<dbReference type="PANTHER" id="PTHR40763:SF4">
    <property type="entry name" value="DUF1707 DOMAIN-CONTAINING PROTEIN"/>
    <property type="match status" value="1"/>
</dbReference>
<proteinExistence type="predicted"/>
<feature type="domain" description="Cell wall-active antibiotics response LiaF-like C-terminal" evidence="3">
    <location>
        <begin position="120"/>
        <end position="208"/>
    </location>
</feature>